<dbReference type="GO" id="GO:0006564">
    <property type="term" value="P:L-serine biosynthetic process"/>
    <property type="evidence" value="ECO:0007669"/>
    <property type="project" value="UniProtKB-KW"/>
</dbReference>
<dbReference type="EMBL" id="JAHEWX010000007">
    <property type="protein sequence ID" value="MBT1541662.1"/>
    <property type="molecule type" value="Genomic_DNA"/>
</dbReference>
<sequence>MTVGIVFFDVDGTLVTPGSSSSFLAARFGHQRALDQAEARYADGELTNQQVSEVDALGWRGTATATVERWLDDLPVLPGTDAVVAWCAAHGVEPVLASLAWQPVTRSLARRFGFVANGGPRVGERSGVHDGSVAEHFDEFDKRDRALALARDRGVPIERCCAVGDSRSDIPLFRALPSALALNASPAARAAASDAMDADDLSSIVPWLDRWFRGLA</sequence>
<dbReference type="NCBIfam" id="TIGR01488">
    <property type="entry name" value="HAD-SF-IB"/>
    <property type="match status" value="1"/>
</dbReference>
<dbReference type="PROSITE" id="PS01228">
    <property type="entry name" value="COF_1"/>
    <property type="match status" value="1"/>
</dbReference>
<keyword evidence="9" id="KW-0718">Serine biosynthesis</keyword>
<comment type="catalytic activity">
    <reaction evidence="11">
        <text>O-phospho-D-serine + H2O = D-serine + phosphate</text>
        <dbReference type="Rhea" id="RHEA:24873"/>
        <dbReference type="ChEBI" id="CHEBI:15377"/>
        <dbReference type="ChEBI" id="CHEBI:35247"/>
        <dbReference type="ChEBI" id="CHEBI:43474"/>
        <dbReference type="ChEBI" id="CHEBI:58680"/>
        <dbReference type="EC" id="3.1.3.3"/>
    </reaction>
</comment>
<proteinExistence type="inferred from homology"/>
<organism evidence="12 13">
    <name type="scientific">Curtobacterium flaccumfaciens pv. flaccumfaciens</name>
    <dbReference type="NCBI Taxonomy" id="138532"/>
    <lineage>
        <taxon>Bacteria</taxon>
        <taxon>Bacillati</taxon>
        <taxon>Actinomycetota</taxon>
        <taxon>Actinomycetes</taxon>
        <taxon>Micrococcales</taxon>
        <taxon>Microbacteriaceae</taxon>
        <taxon>Curtobacterium</taxon>
    </lineage>
</organism>
<evidence type="ECO:0000256" key="7">
    <source>
        <dbReference type="ARBA" id="ARBA00022801"/>
    </source>
</evidence>
<evidence type="ECO:0000256" key="11">
    <source>
        <dbReference type="ARBA" id="ARBA00048523"/>
    </source>
</evidence>
<evidence type="ECO:0000313" key="12">
    <source>
        <dbReference type="EMBL" id="MBT1541662.1"/>
    </source>
</evidence>
<comment type="pathway">
    <text evidence="2">Amino-acid biosynthesis; L-serine biosynthesis; L-serine from 3-phospho-D-glycerate: step 3/3.</text>
</comment>
<dbReference type="Pfam" id="PF12710">
    <property type="entry name" value="HAD"/>
    <property type="match status" value="1"/>
</dbReference>
<dbReference type="InterPro" id="IPR050582">
    <property type="entry name" value="HAD-like_SerB"/>
</dbReference>
<evidence type="ECO:0000256" key="4">
    <source>
        <dbReference type="ARBA" id="ARBA00012640"/>
    </source>
</evidence>
<evidence type="ECO:0000256" key="8">
    <source>
        <dbReference type="ARBA" id="ARBA00022842"/>
    </source>
</evidence>
<evidence type="ECO:0000256" key="6">
    <source>
        <dbReference type="ARBA" id="ARBA00022723"/>
    </source>
</evidence>
<name>A0A9Q2W385_9MICO</name>
<comment type="catalytic activity">
    <reaction evidence="10">
        <text>O-phospho-L-serine + H2O = L-serine + phosphate</text>
        <dbReference type="Rhea" id="RHEA:21208"/>
        <dbReference type="ChEBI" id="CHEBI:15377"/>
        <dbReference type="ChEBI" id="CHEBI:33384"/>
        <dbReference type="ChEBI" id="CHEBI:43474"/>
        <dbReference type="ChEBI" id="CHEBI:57524"/>
        <dbReference type="EC" id="3.1.3.3"/>
    </reaction>
</comment>
<evidence type="ECO:0000256" key="10">
    <source>
        <dbReference type="ARBA" id="ARBA00048138"/>
    </source>
</evidence>
<evidence type="ECO:0000256" key="2">
    <source>
        <dbReference type="ARBA" id="ARBA00005135"/>
    </source>
</evidence>
<accession>A0A9Q2W385</accession>
<evidence type="ECO:0000256" key="1">
    <source>
        <dbReference type="ARBA" id="ARBA00001946"/>
    </source>
</evidence>
<keyword evidence="7" id="KW-0378">Hydrolase</keyword>
<keyword evidence="5" id="KW-0028">Amino-acid biosynthesis</keyword>
<comment type="cofactor">
    <cofactor evidence="1">
        <name>Mg(2+)</name>
        <dbReference type="ChEBI" id="CHEBI:18420"/>
    </cofactor>
</comment>
<gene>
    <name evidence="12" type="ORF">KK103_07820</name>
</gene>
<protein>
    <recommendedName>
        <fullName evidence="4">phosphoserine phosphatase</fullName>
        <ecNumber evidence="4">3.1.3.3</ecNumber>
    </recommendedName>
</protein>
<dbReference type="Proteomes" id="UP000709437">
    <property type="component" value="Unassembled WGS sequence"/>
</dbReference>
<keyword evidence="6" id="KW-0479">Metal-binding</keyword>
<evidence type="ECO:0000256" key="3">
    <source>
        <dbReference type="ARBA" id="ARBA00009184"/>
    </source>
</evidence>
<dbReference type="GO" id="GO:0000287">
    <property type="term" value="F:magnesium ion binding"/>
    <property type="evidence" value="ECO:0007669"/>
    <property type="project" value="TreeGrafter"/>
</dbReference>
<keyword evidence="8" id="KW-0460">Magnesium</keyword>
<dbReference type="RefSeq" id="WP_082046993.1">
    <property type="nucleotide sequence ID" value="NZ_JAHEWX010000007.1"/>
</dbReference>
<dbReference type="PANTHER" id="PTHR43344:SF2">
    <property type="entry name" value="PHOSPHOSERINE PHOSPHATASE"/>
    <property type="match status" value="1"/>
</dbReference>
<dbReference type="EC" id="3.1.3.3" evidence="4"/>
<dbReference type="AlphaFoldDB" id="A0A9Q2W385"/>
<evidence type="ECO:0000256" key="9">
    <source>
        <dbReference type="ARBA" id="ARBA00023299"/>
    </source>
</evidence>
<evidence type="ECO:0000256" key="5">
    <source>
        <dbReference type="ARBA" id="ARBA00022605"/>
    </source>
</evidence>
<evidence type="ECO:0000313" key="13">
    <source>
        <dbReference type="Proteomes" id="UP000709437"/>
    </source>
</evidence>
<dbReference type="PANTHER" id="PTHR43344">
    <property type="entry name" value="PHOSPHOSERINE PHOSPHATASE"/>
    <property type="match status" value="1"/>
</dbReference>
<dbReference type="SUPFAM" id="SSF56784">
    <property type="entry name" value="HAD-like"/>
    <property type="match status" value="1"/>
</dbReference>
<dbReference type="GO" id="GO:0005737">
    <property type="term" value="C:cytoplasm"/>
    <property type="evidence" value="ECO:0007669"/>
    <property type="project" value="TreeGrafter"/>
</dbReference>
<dbReference type="Gene3D" id="3.40.50.1000">
    <property type="entry name" value="HAD superfamily/HAD-like"/>
    <property type="match status" value="1"/>
</dbReference>
<dbReference type="InterPro" id="IPR023214">
    <property type="entry name" value="HAD_sf"/>
</dbReference>
<dbReference type="InterPro" id="IPR036412">
    <property type="entry name" value="HAD-like_sf"/>
</dbReference>
<dbReference type="GO" id="GO:0036424">
    <property type="term" value="F:L-phosphoserine phosphatase activity"/>
    <property type="evidence" value="ECO:0007669"/>
    <property type="project" value="TreeGrafter"/>
</dbReference>
<comment type="similarity">
    <text evidence="3">Belongs to the HAD-like hydrolase superfamily. SerB family.</text>
</comment>
<reference evidence="12" key="1">
    <citation type="submission" date="2021-05" db="EMBL/GenBank/DDBJ databases">
        <title>Whole genome sequence of Curtobacterium flaccumfaciens pv. flaccumfaciens strain CFBP 3417.</title>
        <authorList>
            <person name="Osdaghi E."/>
            <person name="Taghouti G."/>
            <person name="Portier P."/>
            <person name="Fazliarab A."/>
            <person name="Taghavi S.M."/>
            <person name="Briand M."/>
            <person name="Le-Saux M."/>
            <person name="Jacques M.-A."/>
        </authorList>
    </citation>
    <scope>NUCLEOTIDE SEQUENCE</scope>
    <source>
        <strain evidence="12">CFBP 3417</strain>
    </source>
</reference>
<comment type="caution">
    <text evidence="12">The sequence shown here is derived from an EMBL/GenBank/DDBJ whole genome shotgun (WGS) entry which is preliminary data.</text>
</comment>